<evidence type="ECO:0000256" key="1">
    <source>
        <dbReference type="ARBA" id="ARBA00014413"/>
    </source>
</evidence>
<dbReference type="Gene3D" id="3.30.70.1030">
    <property type="entry name" value="Apc35880, domain 1"/>
    <property type="match status" value="2"/>
</dbReference>
<reference evidence="11" key="1">
    <citation type="journal article" date="2014" name="Int. J. Syst. Evol. Microbiol.">
        <title>Complete genome sequence of Corynebacterium casei LMG S-19264T (=DSM 44701T), isolated from a smear-ripened cheese.</title>
        <authorList>
            <consortium name="US DOE Joint Genome Institute (JGI-PGF)"/>
            <person name="Walter F."/>
            <person name="Albersmeier A."/>
            <person name="Kalinowski J."/>
            <person name="Ruckert C."/>
        </authorList>
    </citation>
    <scope>NUCLEOTIDE SEQUENCE</scope>
    <source>
        <strain evidence="11">CGMCC 4.7308</strain>
    </source>
</reference>
<dbReference type="EC" id="1.3.98.5" evidence="8 9"/>
<comment type="catalytic activity">
    <reaction evidence="7">
        <text>Fe-coproporphyrin III + 2 H2O2 + 2 H(+) = heme b + 2 CO2 + 4 H2O</text>
        <dbReference type="Rhea" id="RHEA:56516"/>
        <dbReference type="ChEBI" id="CHEBI:15377"/>
        <dbReference type="ChEBI" id="CHEBI:15378"/>
        <dbReference type="ChEBI" id="CHEBI:16240"/>
        <dbReference type="ChEBI" id="CHEBI:16526"/>
        <dbReference type="ChEBI" id="CHEBI:60344"/>
        <dbReference type="ChEBI" id="CHEBI:68438"/>
        <dbReference type="EC" id="1.3.98.5"/>
    </reaction>
    <physiologicalReaction direction="left-to-right" evidence="7">
        <dbReference type="Rhea" id="RHEA:56517"/>
    </physiologicalReaction>
</comment>
<dbReference type="HAMAP" id="MF_02244">
    <property type="entry name" value="Coproheme_decarbox_2"/>
    <property type="match status" value="1"/>
</dbReference>
<evidence type="ECO:0000256" key="2">
    <source>
        <dbReference type="ARBA" id="ARBA00022617"/>
    </source>
</evidence>
<dbReference type="SUPFAM" id="SSF54909">
    <property type="entry name" value="Dimeric alpha+beta barrel"/>
    <property type="match status" value="1"/>
</dbReference>
<protein>
    <recommendedName>
        <fullName evidence="1 9">Coproheme decarboxylase</fullName>
        <ecNumber evidence="8 9">1.3.98.5</ecNumber>
    </recommendedName>
    <alternativeName>
        <fullName evidence="5 9">Coproheme III oxidative decarboxylase</fullName>
    </alternativeName>
    <alternativeName>
        <fullName evidence="6 9">Hydrogen peroxide-dependent heme synthase</fullName>
    </alternativeName>
</protein>
<dbReference type="GO" id="GO:0016634">
    <property type="term" value="F:oxidoreductase activity, acting on the CH-CH group of donors, oxygen as acceptor"/>
    <property type="evidence" value="ECO:0007669"/>
    <property type="project" value="UniProtKB-UniRule"/>
</dbReference>
<keyword evidence="2 9" id="KW-0349">Heme</keyword>
<feature type="region of interest" description="Disordered" evidence="10">
    <location>
        <begin position="1"/>
        <end position="49"/>
    </location>
</feature>
<evidence type="ECO:0000313" key="12">
    <source>
        <dbReference type="Proteomes" id="UP000655208"/>
    </source>
</evidence>
<comment type="similarity">
    <text evidence="9">Belongs to the ChdC family. Type 2 subfamily.</text>
</comment>
<evidence type="ECO:0000256" key="8">
    <source>
        <dbReference type="ARBA" id="ARBA00050019"/>
    </source>
</evidence>
<dbReference type="EMBL" id="BMNA01000001">
    <property type="protein sequence ID" value="GGL84636.1"/>
    <property type="molecule type" value="Genomic_DNA"/>
</dbReference>
<dbReference type="GO" id="GO:0020037">
    <property type="term" value="F:heme binding"/>
    <property type="evidence" value="ECO:0007669"/>
    <property type="project" value="InterPro"/>
</dbReference>
<evidence type="ECO:0000256" key="4">
    <source>
        <dbReference type="ARBA" id="ARBA00023004"/>
    </source>
</evidence>
<evidence type="ECO:0000256" key="10">
    <source>
        <dbReference type="SAM" id="MobiDB-lite"/>
    </source>
</evidence>
<name>A0A917WAK0_9ACTN</name>
<feature type="active site" evidence="9">
    <location>
        <position position="174"/>
    </location>
</feature>
<evidence type="ECO:0000256" key="6">
    <source>
        <dbReference type="ARBA" id="ARBA00030236"/>
    </source>
</evidence>
<dbReference type="InterPro" id="IPR011008">
    <property type="entry name" value="Dimeric_a/b-barrel"/>
</dbReference>
<comment type="cofactor">
    <cofactor evidence="9">
        <name>Fe-coproporphyrin III</name>
        <dbReference type="ChEBI" id="CHEBI:68438"/>
    </cofactor>
    <text evidence="9">Fe-coproporphyrin III acts as both substrate and redox cofactor.</text>
</comment>
<evidence type="ECO:0000256" key="7">
    <source>
        <dbReference type="ARBA" id="ARBA00049896"/>
    </source>
</evidence>
<dbReference type="InterPro" id="IPR010644">
    <property type="entry name" value="ChdC/CLD"/>
</dbReference>
<evidence type="ECO:0000256" key="9">
    <source>
        <dbReference type="HAMAP-Rule" id="MF_02244"/>
    </source>
</evidence>
<keyword evidence="9" id="KW-0350">Heme biosynthesis</keyword>
<dbReference type="PANTHER" id="PTHR36843">
    <property type="entry name" value="HEME-DEPENDENT PEROXIDASE YWFI-RELATED"/>
    <property type="match status" value="1"/>
</dbReference>
<evidence type="ECO:0000256" key="5">
    <source>
        <dbReference type="ARBA" id="ARBA00029882"/>
    </source>
</evidence>
<keyword evidence="3 9" id="KW-0479">Metal-binding</keyword>
<sequence length="272" mass="29341">MTDDTGAASTASAPGDTGGASAPATTAAPGDTAGPGDTAATAPRPRPTAREINASIRYTCWSVYARSAELDAPADKAAAELAELVGSLAQEDVTVRGWYDVSGLRADADLMVWWHAPSAAALQDAARALRRTAVGRALAPTWAGMGVHRPAEFNKGHVPAFLSGRAARSWVAVYPFVRSYDWYLLPDAERREMLVEHGLMGREYEQVLSNTVAAFALGDYEWLLALESNELHDIVDLTRHLRASRARLHVREEVPFFTGRLTDVDGVVEVVR</sequence>
<comment type="function">
    <text evidence="9">Involved in coproporphyrin-dependent heme b biosynthesis. Catalyzes the decarboxylation of Fe-coproporphyrin III (coproheme) to heme b (protoheme IX), the last step of the pathway. The reaction occurs in a stepwise manner with a three-propionate intermediate.</text>
</comment>
<feature type="binding site" description="axial binding residue" evidence="9">
    <location>
        <position position="197"/>
    </location>
    <ligand>
        <name>Fe-coproporphyrin III</name>
        <dbReference type="ChEBI" id="CHEBI:68438"/>
    </ligand>
    <ligandPart>
        <name>Fe</name>
        <dbReference type="ChEBI" id="CHEBI:18248"/>
    </ligandPart>
</feature>
<evidence type="ECO:0000256" key="3">
    <source>
        <dbReference type="ARBA" id="ARBA00022723"/>
    </source>
</evidence>
<dbReference type="GO" id="GO:0046872">
    <property type="term" value="F:metal ion binding"/>
    <property type="evidence" value="ECO:0007669"/>
    <property type="project" value="UniProtKB-KW"/>
</dbReference>
<dbReference type="GO" id="GO:0006785">
    <property type="term" value="P:heme B biosynthetic process"/>
    <property type="evidence" value="ECO:0007669"/>
    <property type="project" value="UniProtKB-UniRule"/>
</dbReference>
<comment type="catalytic activity">
    <reaction evidence="9">
        <text>Fe-coproporphyrin III + H2O2 + H(+) = harderoheme III + CO2 + 2 H2O</text>
        <dbReference type="Rhea" id="RHEA:57940"/>
        <dbReference type="ChEBI" id="CHEBI:15377"/>
        <dbReference type="ChEBI" id="CHEBI:15378"/>
        <dbReference type="ChEBI" id="CHEBI:16240"/>
        <dbReference type="ChEBI" id="CHEBI:16526"/>
        <dbReference type="ChEBI" id="CHEBI:68438"/>
        <dbReference type="ChEBI" id="CHEBI:142463"/>
    </reaction>
</comment>
<gene>
    <name evidence="9" type="primary">chdC</name>
    <name evidence="11" type="ORF">GCM10011594_00310</name>
</gene>
<keyword evidence="4 9" id="KW-0408">Iron</keyword>
<organism evidence="11 12">
    <name type="scientific">Nakamurella endophytica</name>
    <dbReference type="NCBI Taxonomy" id="1748367"/>
    <lineage>
        <taxon>Bacteria</taxon>
        <taxon>Bacillati</taxon>
        <taxon>Actinomycetota</taxon>
        <taxon>Actinomycetes</taxon>
        <taxon>Nakamurellales</taxon>
        <taxon>Nakamurellaceae</taxon>
        <taxon>Nakamurella</taxon>
    </lineage>
</organism>
<reference evidence="11" key="2">
    <citation type="submission" date="2020-09" db="EMBL/GenBank/DDBJ databases">
        <authorList>
            <person name="Sun Q."/>
            <person name="Zhou Y."/>
        </authorList>
    </citation>
    <scope>NUCLEOTIDE SEQUENCE</scope>
    <source>
        <strain evidence="11">CGMCC 4.7308</strain>
    </source>
</reference>
<keyword evidence="9" id="KW-0560">Oxidoreductase</keyword>
<dbReference type="AlphaFoldDB" id="A0A917WAK0"/>
<comment type="catalytic activity">
    <reaction evidence="9">
        <text>harderoheme III + H2O2 + H(+) = heme b + CO2 + 2 H2O</text>
        <dbReference type="Rhea" id="RHEA:57944"/>
        <dbReference type="ChEBI" id="CHEBI:15377"/>
        <dbReference type="ChEBI" id="CHEBI:15378"/>
        <dbReference type="ChEBI" id="CHEBI:16240"/>
        <dbReference type="ChEBI" id="CHEBI:16526"/>
        <dbReference type="ChEBI" id="CHEBI:60344"/>
        <dbReference type="ChEBI" id="CHEBI:142463"/>
    </reaction>
</comment>
<dbReference type="RefSeq" id="WP_188939523.1">
    <property type="nucleotide sequence ID" value="NZ_BMNA01000001.1"/>
</dbReference>
<dbReference type="PANTHER" id="PTHR36843:SF1">
    <property type="entry name" value="COPROHEME DECARBOXYLASE"/>
    <property type="match status" value="1"/>
</dbReference>
<dbReference type="Proteomes" id="UP000655208">
    <property type="component" value="Unassembled WGS sequence"/>
</dbReference>
<evidence type="ECO:0000313" key="11">
    <source>
        <dbReference type="EMBL" id="GGL84636.1"/>
    </source>
</evidence>
<dbReference type="Pfam" id="PF06778">
    <property type="entry name" value="Chlor_dismutase"/>
    <property type="match status" value="1"/>
</dbReference>
<accession>A0A917WAK0</accession>
<comment type="pathway">
    <text evidence="9">Porphyrin-containing compound metabolism; protoheme biosynthesis.</text>
</comment>
<comment type="caution">
    <text evidence="11">The sequence shown here is derived from an EMBL/GenBank/DDBJ whole genome shotgun (WGS) entry which is preliminary data.</text>
</comment>
<keyword evidence="12" id="KW-1185">Reference proteome</keyword>
<dbReference type="NCBIfam" id="NF042928">
    <property type="entry name" value="HemQ_actino"/>
    <property type="match status" value="1"/>
</dbReference>
<proteinExistence type="inferred from homology"/>
<feature type="compositionally biased region" description="Low complexity" evidence="10">
    <location>
        <begin position="1"/>
        <end position="43"/>
    </location>
</feature>